<accession>A0ABX1WKK2</accession>
<dbReference type="InterPro" id="IPR026444">
    <property type="entry name" value="Secre_tail"/>
</dbReference>
<keyword evidence="1 2" id="KW-0732">Signal</keyword>
<dbReference type="EMBL" id="JABFOQ010000007">
    <property type="protein sequence ID" value="NOJ75206.1"/>
    <property type="molecule type" value="Genomic_DNA"/>
</dbReference>
<comment type="caution">
    <text evidence="5">The sequence shown here is derived from an EMBL/GenBank/DDBJ whole genome shotgun (WGS) entry which is preliminary data.</text>
</comment>
<organism evidence="5 6">
    <name type="scientific">Empedobacter stercoris</name>
    <dbReference type="NCBI Taxonomy" id="1628248"/>
    <lineage>
        <taxon>Bacteria</taxon>
        <taxon>Pseudomonadati</taxon>
        <taxon>Bacteroidota</taxon>
        <taxon>Flavobacteriia</taxon>
        <taxon>Flavobacteriales</taxon>
        <taxon>Weeksellaceae</taxon>
        <taxon>Empedobacter</taxon>
    </lineage>
</organism>
<dbReference type="RefSeq" id="WP_171622528.1">
    <property type="nucleotide sequence ID" value="NZ_JABFOQ010000007.1"/>
</dbReference>
<gene>
    <name evidence="5" type="ORF">HMH06_05030</name>
</gene>
<sequence>MKKIVLLFSSLCLSVSALGQVGCTEAPNGEYPEYVYKPVCNGDREFITEYGFSGEYSSVDLTKGVTYEFQGSLDTDFLTITDSSGLEVKNAGQGIITYTATENEVVRFYLHINENCQSDFDDLKMRSVKCTTEIVDYCQPILDCSDGAAILNFSVNDFSNTTTCSTNGYNDFSDLEVLLTKGEANVLEVKIGYGWYEESVSMWIDFNNNFIFEEDEFFYIGEGTNTTLTKSIELPQYVQPGSYRMRLRLATVGENQATWDKSCDVSQFYGETEDYTVNIVEKLGVNETYTSKVKLYPNPVKASLNITHIDKIRSLDIIDSSGIIVLRKQGGKNLNVAELKTGIYIVKIYFKNGTITTHKIIKE</sequence>
<feature type="chain" id="PRO_5045618266" evidence="2">
    <location>
        <begin position="20"/>
        <end position="363"/>
    </location>
</feature>
<reference evidence="5 6" key="1">
    <citation type="submission" date="2020-05" db="EMBL/GenBank/DDBJ databases">
        <title>Tigecycline resistant gene in Empedobacter stercoris.</title>
        <authorList>
            <person name="Chen Y."/>
            <person name="Cheng Y."/>
            <person name="Zhou K."/>
        </authorList>
    </citation>
    <scope>NUCLEOTIDE SEQUENCE [LARGE SCALE GENOMIC DNA]</scope>
    <source>
        <strain evidence="5 6">ES202</strain>
    </source>
</reference>
<name>A0ABX1WKK2_9FLAO</name>
<dbReference type="InterPro" id="IPR045474">
    <property type="entry name" value="GEVED"/>
</dbReference>
<protein>
    <submittedName>
        <fullName evidence="5">T9SS type A sorting domain-containing protein</fullName>
    </submittedName>
</protein>
<evidence type="ECO:0000313" key="6">
    <source>
        <dbReference type="Proteomes" id="UP000580344"/>
    </source>
</evidence>
<keyword evidence="6" id="KW-1185">Reference proteome</keyword>
<evidence type="ECO:0000259" key="4">
    <source>
        <dbReference type="Pfam" id="PF20009"/>
    </source>
</evidence>
<feature type="domain" description="Secretion system C-terminal sorting" evidence="3">
    <location>
        <begin position="295"/>
        <end position="361"/>
    </location>
</feature>
<dbReference type="Pfam" id="PF20009">
    <property type="entry name" value="GEVED"/>
    <property type="match status" value="1"/>
</dbReference>
<evidence type="ECO:0000259" key="3">
    <source>
        <dbReference type="Pfam" id="PF18962"/>
    </source>
</evidence>
<dbReference type="Proteomes" id="UP000580344">
    <property type="component" value="Unassembled WGS sequence"/>
</dbReference>
<evidence type="ECO:0000256" key="1">
    <source>
        <dbReference type="ARBA" id="ARBA00022729"/>
    </source>
</evidence>
<evidence type="ECO:0000313" key="5">
    <source>
        <dbReference type="EMBL" id="NOJ75206.1"/>
    </source>
</evidence>
<evidence type="ECO:0000256" key="2">
    <source>
        <dbReference type="SAM" id="SignalP"/>
    </source>
</evidence>
<dbReference type="NCBIfam" id="TIGR04183">
    <property type="entry name" value="Por_Secre_tail"/>
    <property type="match status" value="1"/>
</dbReference>
<feature type="domain" description="GEVED" evidence="4">
    <location>
        <begin position="200"/>
        <end position="278"/>
    </location>
</feature>
<proteinExistence type="predicted"/>
<feature type="signal peptide" evidence="2">
    <location>
        <begin position="1"/>
        <end position="19"/>
    </location>
</feature>
<dbReference type="Pfam" id="PF18962">
    <property type="entry name" value="Por_Secre_tail"/>
    <property type="match status" value="1"/>
</dbReference>